<evidence type="ECO:0000256" key="9">
    <source>
        <dbReference type="ARBA" id="ARBA00023316"/>
    </source>
</evidence>
<name>A0A075LPA2_9BACI</name>
<evidence type="ECO:0000256" key="7">
    <source>
        <dbReference type="ARBA" id="ARBA00022984"/>
    </source>
</evidence>
<dbReference type="GO" id="GO:0005737">
    <property type="term" value="C:cytoplasm"/>
    <property type="evidence" value="ECO:0007669"/>
    <property type="project" value="UniProtKB-SubCell"/>
</dbReference>
<dbReference type="Pfam" id="PF01225">
    <property type="entry name" value="Mur_ligase"/>
    <property type="match status" value="1"/>
</dbReference>
<dbReference type="InterPro" id="IPR036565">
    <property type="entry name" value="Mur-like_cat_sf"/>
</dbReference>
<dbReference type="NCBIfam" id="TIGR01143">
    <property type="entry name" value="murF"/>
    <property type="match status" value="1"/>
</dbReference>
<dbReference type="Pfam" id="PF08245">
    <property type="entry name" value="Mur_ligase_M"/>
    <property type="match status" value="1"/>
</dbReference>
<feature type="domain" description="Mur ligase C-terminal" evidence="13">
    <location>
        <begin position="311"/>
        <end position="433"/>
    </location>
</feature>
<comment type="similarity">
    <text evidence="10">Belongs to the MurCDEF family. MurF subfamily.</text>
</comment>
<dbReference type="Proteomes" id="UP000027980">
    <property type="component" value="Chromosome"/>
</dbReference>
<comment type="function">
    <text evidence="10 11">Involved in cell wall formation. Catalyzes the final step in the synthesis of UDP-N-acetylmuramoyl-pentapeptide, the precursor of murein.</text>
</comment>
<evidence type="ECO:0000256" key="8">
    <source>
        <dbReference type="ARBA" id="ARBA00023306"/>
    </source>
</evidence>
<feature type="domain" description="Mur ligase N-terminal catalytic" evidence="12">
    <location>
        <begin position="23"/>
        <end position="98"/>
    </location>
</feature>
<keyword evidence="1 10" id="KW-0963">Cytoplasm</keyword>
<evidence type="ECO:0000256" key="4">
    <source>
        <dbReference type="ARBA" id="ARBA00022741"/>
    </source>
</evidence>
<dbReference type="SUPFAM" id="SSF53244">
    <property type="entry name" value="MurD-like peptide ligases, peptide-binding domain"/>
    <property type="match status" value="1"/>
</dbReference>
<evidence type="ECO:0000256" key="11">
    <source>
        <dbReference type="RuleBase" id="RU004136"/>
    </source>
</evidence>
<dbReference type="Gene3D" id="3.40.1190.10">
    <property type="entry name" value="Mur-like, catalytic domain"/>
    <property type="match status" value="1"/>
</dbReference>
<keyword evidence="3 10" id="KW-0132">Cell division</keyword>
<gene>
    <name evidence="10" type="primary">murF</name>
    <name evidence="15" type="ORF">GZ22_06380</name>
</gene>
<dbReference type="InterPro" id="IPR051046">
    <property type="entry name" value="MurCDEF_CellWall_CoF430Synth"/>
</dbReference>
<dbReference type="InterPro" id="IPR035911">
    <property type="entry name" value="MurE/MurF_N"/>
</dbReference>
<dbReference type="GO" id="GO:0009252">
    <property type="term" value="P:peptidoglycan biosynthetic process"/>
    <property type="evidence" value="ECO:0007669"/>
    <property type="project" value="UniProtKB-UniRule"/>
</dbReference>
<evidence type="ECO:0000313" key="15">
    <source>
        <dbReference type="EMBL" id="AIF66283.1"/>
    </source>
</evidence>
<dbReference type="InterPro" id="IPR013221">
    <property type="entry name" value="Mur_ligase_cen"/>
</dbReference>
<dbReference type="GO" id="GO:0051301">
    <property type="term" value="P:cell division"/>
    <property type="evidence" value="ECO:0007669"/>
    <property type="project" value="UniProtKB-KW"/>
</dbReference>
<evidence type="ECO:0000259" key="13">
    <source>
        <dbReference type="Pfam" id="PF02875"/>
    </source>
</evidence>
<keyword evidence="9 10" id="KW-0961">Cell wall biogenesis/degradation</keyword>
<dbReference type="OrthoDB" id="9801978at2"/>
<protein>
    <recommendedName>
        <fullName evidence="10 11">UDP-N-acetylmuramoyl-tripeptide--D-alanyl-D-alanine ligase</fullName>
        <ecNumber evidence="10 11">6.3.2.10</ecNumber>
    </recommendedName>
    <alternativeName>
        <fullName evidence="10">D-alanyl-D-alanine-adding enzyme</fullName>
    </alternativeName>
</protein>
<evidence type="ECO:0000259" key="12">
    <source>
        <dbReference type="Pfam" id="PF01225"/>
    </source>
</evidence>
<dbReference type="AlphaFoldDB" id="A0A075LPA2"/>
<dbReference type="GO" id="GO:0071555">
    <property type="term" value="P:cell wall organization"/>
    <property type="evidence" value="ECO:0007669"/>
    <property type="project" value="UniProtKB-KW"/>
</dbReference>
<dbReference type="InterPro" id="IPR004101">
    <property type="entry name" value="Mur_ligase_C"/>
</dbReference>
<accession>A0A075LPA2</accession>
<dbReference type="InterPro" id="IPR000713">
    <property type="entry name" value="Mur_ligase_N"/>
</dbReference>
<comment type="catalytic activity">
    <reaction evidence="10 11">
        <text>D-alanyl-D-alanine + UDP-N-acetyl-alpha-D-muramoyl-L-alanyl-gamma-D-glutamyl-meso-2,6-diaminopimelate + ATP = UDP-N-acetyl-alpha-D-muramoyl-L-alanyl-gamma-D-glutamyl-meso-2,6-diaminopimeloyl-D-alanyl-D-alanine + ADP + phosphate + H(+)</text>
        <dbReference type="Rhea" id="RHEA:28374"/>
        <dbReference type="ChEBI" id="CHEBI:15378"/>
        <dbReference type="ChEBI" id="CHEBI:30616"/>
        <dbReference type="ChEBI" id="CHEBI:43474"/>
        <dbReference type="ChEBI" id="CHEBI:57822"/>
        <dbReference type="ChEBI" id="CHEBI:61386"/>
        <dbReference type="ChEBI" id="CHEBI:83905"/>
        <dbReference type="ChEBI" id="CHEBI:456216"/>
        <dbReference type="EC" id="6.3.2.10"/>
    </reaction>
</comment>
<feature type="domain" description="Mur ligase central" evidence="14">
    <location>
        <begin position="109"/>
        <end position="288"/>
    </location>
</feature>
<evidence type="ECO:0000256" key="10">
    <source>
        <dbReference type="HAMAP-Rule" id="MF_02019"/>
    </source>
</evidence>
<dbReference type="HOGENOM" id="CLU_031507_4_0_9"/>
<keyword evidence="8 10" id="KW-0131">Cell cycle</keyword>
<evidence type="ECO:0000256" key="6">
    <source>
        <dbReference type="ARBA" id="ARBA00022960"/>
    </source>
</evidence>
<evidence type="ECO:0000256" key="5">
    <source>
        <dbReference type="ARBA" id="ARBA00022840"/>
    </source>
</evidence>
<dbReference type="Gene3D" id="3.40.1390.10">
    <property type="entry name" value="MurE/MurF, N-terminal domain"/>
    <property type="match status" value="1"/>
</dbReference>
<dbReference type="RefSeq" id="WP_038559952.1">
    <property type="nucleotide sequence ID" value="NZ_CP008876.1"/>
</dbReference>
<organism evidence="15 16">
    <name type="scientific">Terribacillus saccharophilus</name>
    <dbReference type="NCBI Taxonomy" id="361277"/>
    <lineage>
        <taxon>Bacteria</taxon>
        <taxon>Bacillati</taxon>
        <taxon>Bacillota</taxon>
        <taxon>Bacilli</taxon>
        <taxon>Bacillales</taxon>
        <taxon>Bacillaceae</taxon>
        <taxon>Terribacillus</taxon>
    </lineage>
</organism>
<evidence type="ECO:0000259" key="14">
    <source>
        <dbReference type="Pfam" id="PF08245"/>
    </source>
</evidence>
<comment type="pathway">
    <text evidence="10 11">Cell wall biogenesis; peptidoglycan biosynthesis.</text>
</comment>
<evidence type="ECO:0000313" key="16">
    <source>
        <dbReference type="Proteomes" id="UP000027980"/>
    </source>
</evidence>
<keyword evidence="6 10" id="KW-0133">Cell shape</keyword>
<keyword evidence="2 10" id="KW-0436">Ligase</keyword>
<reference evidence="15 16" key="1">
    <citation type="submission" date="2014-07" db="EMBL/GenBank/DDBJ databases">
        <title>Complete genome sequence of a moderately halophilic bacterium Terribacillus aidingensis MP602, isolated from Cryptomeria fortunei in Tianmu mountain in China.</title>
        <authorList>
            <person name="Wang Y."/>
            <person name="Lu P."/>
            <person name="Zhang L."/>
        </authorList>
    </citation>
    <scope>NUCLEOTIDE SEQUENCE [LARGE SCALE GENOMIC DNA]</scope>
    <source>
        <strain evidence="15 16">MP602</strain>
    </source>
</reference>
<dbReference type="SUPFAM" id="SSF63418">
    <property type="entry name" value="MurE/MurF N-terminal domain"/>
    <property type="match status" value="1"/>
</dbReference>
<dbReference type="GO" id="GO:0047480">
    <property type="term" value="F:UDP-N-acetylmuramoyl-tripeptide-D-alanyl-D-alanine ligase activity"/>
    <property type="evidence" value="ECO:0007669"/>
    <property type="project" value="UniProtKB-UniRule"/>
</dbReference>
<dbReference type="InterPro" id="IPR036615">
    <property type="entry name" value="Mur_ligase_C_dom_sf"/>
</dbReference>
<evidence type="ECO:0000256" key="2">
    <source>
        <dbReference type="ARBA" id="ARBA00022598"/>
    </source>
</evidence>
<dbReference type="KEGG" id="tap:GZ22_06380"/>
<keyword evidence="7 10" id="KW-0573">Peptidoglycan synthesis</keyword>
<dbReference type="Gene3D" id="3.90.190.20">
    <property type="entry name" value="Mur ligase, C-terminal domain"/>
    <property type="match status" value="1"/>
</dbReference>
<dbReference type="PANTHER" id="PTHR43024">
    <property type="entry name" value="UDP-N-ACETYLMURAMOYL-TRIPEPTIDE--D-ALANYL-D-ALANINE LIGASE"/>
    <property type="match status" value="1"/>
</dbReference>
<dbReference type="SUPFAM" id="SSF53623">
    <property type="entry name" value="MurD-like peptide ligases, catalytic domain"/>
    <property type="match status" value="1"/>
</dbReference>
<dbReference type="GO" id="GO:0008360">
    <property type="term" value="P:regulation of cell shape"/>
    <property type="evidence" value="ECO:0007669"/>
    <property type="project" value="UniProtKB-KW"/>
</dbReference>
<feature type="binding site" evidence="10">
    <location>
        <begin position="111"/>
        <end position="117"/>
    </location>
    <ligand>
        <name>ATP</name>
        <dbReference type="ChEBI" id="CHEBI:30616"/>
    </ligand>
</feature>
<dbReference type="UniPathway" id="UPA00219"/>
<dbReference type="HAMAP" id="MF_02019">
    <property type="entry name" value="MurF"/>
    <property type="match status" value="1"/>
</dbReference>
<sequence length="450" mass="48904">MLFSSDFLYGVFPDATKQQEFTIAEVNTDSRKEAPDSLFVPIRGERFDAHGFIEQAVSQGAVASLWDRSLPIPEVASSIVLFLVDDTLEALQKLAKAHREAIDPIVVGITGSNGKTTTKDIVTSVLKEKYEVLATKGNLNNHIGLPLTVLSMQSSCEVLVLEMGMSNFGEIELLSHIAQPDYAIITNIGESHIEFLGSREGIAKAKSEITAGLAEDGVLIIDGDEPLLAFHHDNETTITCGFEEHNKQQLKIEQTLDAATAFTVNGENYTFSLLGAHNVRNAGYAIVLGKELGVSQQLIQHALHTPSMTGMRMEQLTGKNGSKIINDAYNASPTSMKAAIGTVQGLPFAKRILVLGDIYEIGAESKRYHRDIAEAITTDTTHVFTVGEDADEITDALKDTPITAIHFRDKDSLAVAVLPLLEQDTIVLLKASRGMKLESILDTIAVMEEN</sequence>
<dbReference type="InterPro" id="IPR005863">
    <property type="entry name" value="UDP-N-AcMur_synth"/>
</dbReference>
<dbReference type="GO" id="GO:0005524">
    <property type="term" value="F:ATP binding"/>
    <property type="evidence" value="ECO:0007669"/>
    <property type="project" value="UniProtKB-UniRule"/>
</dbReference>
<dbReference type="EC" id="6.3.2.10" evidence="10 11"/>
<dbReference type="Pfam" id="PF02875">
    <property type="entry name" value="Mur_ligase_C"/>
    <property type="match status" value="1"/>
</dbReference>
<dbReference type="GO" id="GO:0008766">
    <property type="term" value="F:UDP-N-acetylmuramoylalanyl-D-glutamyl-2,6-diaminopimelate-D-alanyl-D-alanine ligase activity"/>
    <property type="evidence" value="ECO:0007669"/>
    <property type="project" value="RHEA"/>
</dbReference>
<evidence type="ECO:0000256" key="3">
    <source>
        <dbReference type="ARBA" id="ARBA00022618"/>
    </source>
</evidence>
<proteinExistence type="inferred from homology"/>
<dbReference type="PANTHER" id="PTHR43024:SF1">
    <property type="entry name" value="UDP-N-ACETYLMURAMOYL-TRIPEPTIDE--D-ALANYL-D-ALANINE LIGASE"/>
    <property type="match status" value="1"/>
</dbReference>
<evidence type="ECO:0000256" key="1">
    <source>
        <dbReference type="ARBA" id="ARBA00022490"/>
    </source>
</evidence>
<keyword evidence="5 10" id="KW-0067">ATP-binding</keyword>
<keyword evidence="4 10" id="KW-0547">Nucleotide-binding</keyword>
<comment type="subcellular location">
    <subcellularLocation>
        <location evidence="10 11">Cytoplasm</location>
    </subcellularLocation>
</comment>
<dbReference type="EMBL" id="CP008876">
    <property type="protein sequence ID" value="AIF66283.1"/>
    <property type="molecule type" value="Genomic_DNA"/>
</dbReference>
<dbReference type="GeneID" id="34221328"/>